<dbReference type="Proteomes" id="UP000010556">
    <property type="component" value="Unassembled WGS sequence"/>
</dbReference>
<evidence type="ECO:0000313" key="2">
    <source>
        <dbReference type="Proteomes" id="UP000010556"/>
    </source>
</evidence>
<keyword evidence="2" id="KW-1185">Reference proteome</keyword>
<reference evidence="2" key="1">
    <citation type="journal article" date="2013" name="Science">
        <title>Comparative analysis of bat genomes provides insight into the evolution of flight and immunity.</title>
        <authorList>
            <person name="Zhang G."/>
            <person name="Cowled C."/>
            <person name="Shi Z."/>
            <person name="Huang Z."/>
            <person name="Bishop-Lilly K.A."/>
            <person name="Fang X."/>
            <person name="Wynne J.W."/>
            <person name="Xiong Z."/>
            <person name="Baker M.L."/>
            <person name="Zhao W."/>
            <person name="Tachedjian M."/>
            <person name="Zhu Y."/>
            <person name="Zhou P."/>
            <person name="Jiang X."/>
            <person name="Ng J."/>
            <person name="Yang L."/>
            <person name="Wu L."/>
            <person name="Xiao J."/>
            <person name="Feng Y."/>
            <person name="Chen Y."/>
            <person name="Sun X."/>
            <person name="Zhang Y."/>
            <person name="Marsh G.A."/>
            <person name="Crameri G."/>
            <person name="Broder C.C."/>
            <person name="Frey K.G."/>
            <person name="Wang L.F."/>
            <person name="Wang J."/>
        </authorList>
    </citation>
    <scope>NUCLEOTIDE SEQUENCE [LARGE SCALE GENOMIC DNA]</scope>
</reference>
<gene>
    <name evidence="1" type="ORF">MDA_GLEAN10020709</name>
</gene>
<sequence length="73" mass="7578">MGHSSLGPTLLGRKSSPARCAERHPSNLLGVVGFAGDAWEGIREEASRLQVGLGRTRLQGVLCKDQAGAGHGV</sequence>
<accession>L5LH15</accession>
<dbReference type="EMBL" id="KB112110">
    <property type="protein sequence ID" value="ELK25310.1"/>
    <property type="molecule type" value="Genomic_DNA"/>
</dbReference>
<protein>
    <submittedName>
        <fullName evidence="1">Uncharacterized protein</fullName>
    </submittedName>
</protein>
<evidence type="ECO:0000313" key="1">
    <source>
        <dbReference type="EMBL" id="ELK25310.1"/>
    </source>
</evidence>
<proteinExistence type="predicted"/>
<name>L5LH15_MYODS</name>
<organism evidence="1 2">
    <name type="scientific">Myotis davidii</name>
    <name type="common">David's myotis</name>
    <dbReference type="NCBI Taxonomy" id="225400"/>
    <lineage>
        <taxon>Eukaryota</taxon>
        <taxon>Metazoa</taxon>
        <taxon>Chordata</taxon>
        <taxon>Craniata</taxon>
        <taxon>Vertebrata</taxon>
        <taxon>Euteleostomi</taxon>
        <taxon>Mammalia</taxon>
        <taxon>Eutheria</taxon>
        <taxon>Laurasiatheria</taxon>
        <taxon>Chiroptera</taxon>
        <taxon>Yangochiroptera</taxon>
        <taxon>Vespertilionidae</taxon>
        <taxon>Myotis</taxon>
    </lineage>
</organism>
<dbReference type="AlphaFoldDB" id="L5LH15"/>